<evidence type="ECO:0000256" key="1">
    <source>
        <dbReference type="SAM" id="MobiDB-lite"/>
    </source>
</evidence>
<organism evidence="2 3">
    <name type="scientific">Actinoplanes xinjiangensis</name>
    <dbReference type="NCBI Taxonomy" id="512350"/>
    <lineage>
        <taxon>Bacteria</taxon>
        <taxon>Bacillati</taxon>
        <taxon>Actinomycetota</taxon>
        <taxon>Actinomycetes</taxon>
        <taxon>Micromonosporales</taxon>
        <taxon>Micromonosporaceae</taxon>
        <taxon>Actinoplanes</taxon>
    </lineage>
</organism>
<feature type="region of interest" description="Disordered" evidence="1">
    <location>
        <begin position="94"/>
        <end position="137"/>
    </location>
</feature>
<evidence type="ECO:0000313" key="3">
    <source>
        <dbReference type="Proteomes" id="UP000245697"/>
    </source>
</evidence>
<dbReference type="AlphaFoldDB" id="A0A316FJI6"/>
<reference evidence="2 3" key="1">
    <citation type="submission" date="2018-05" db="EMBL/GenBank/DDBJ databases">
        <title>Genomic Encyclopedia of Archaeal and Bacterial Type Strains, Phase II (KMG-II): from individual species to whole genera.</title>
        <authorList>
            <person name="Goeker M."/>
        </authorList>
    </citation>
    <scope>NUCLEOTIDE SEQUENCE [LARGE SCALE GENOMIC DNA]</scope>
    <source>
        <strain evidence="2 3">DSM 45184</strain>
    </source>
</reference>
<dbReference type="EMBL" id="QGGR01000006">
    <property type="protein sequence ID" value="PWK48272.1"/>
    <property type="molecule type" value="Genomic_DNA"/>
</dbReference>
<keyword evidence="3" id="KW-1185">Reference proteome</keyword>
<sequence>MMEKQNLAAAVQELAWELARRQETGARRMEVTSPWEPGLSQEQRRQAWLATLAALEAVQAEVSRQTGSAVEQAVQYGAGQAEIAEAAGRQRARRRWPRLFGRGGGRAGRRGETGAGLGTLSAHGRAASSRLDNLPPV</sequence>
<gene>
    <name evidence="2" type="ORF">BC793_106302</name>
</gene>
<comment type="caution">
    <text evidence="2">The sequence shown here is derived from an EMBL/GenBank/DDBJ whole genome shotgun (WGS) entry which is preliminary data.</text>
</comment>
<dbReference type="RefSeq" id="WP_158319269.1">
    <property type="nucleotide sequence ID" value="NZ_BONA01000039.1"/>
</dbReference>
<proteinExistence type="predicted"/>
<evidence type="ECO:0000313" key="2">
    <source>
        <dbReference type="EMBL" id="PWK48272.1"/>
    </source>
</evidence>
<dbReference type="Proteomes" id="UP000245697">
    <property type="component" value="Unassembled WGS sequence"/>
</dbReference>
<accession>A0A316FJI6</accession>
<name>A0A316FJI6_9ACTN</name>
<protein>
    <submittedName>
        <fullName evidence="2">Uncharacterized protein</fullName>
    </submittedName>
</protein>